<proteinExistence type="predicted"/>
<dbReference type="Proteomes" id="UP000515297">
    <property type="component" value="Plasmid plas1"/>
</dbReference>
<dbReference type="RefSeq" id="WP_157668268.1">
    <property type="nucleotide sequence ID" value="NZ_CP019603.1"/>
</dbReference>
<keyword evidence="1" id="KW-0472">Membrane</keyword>
<dbReference type="AlphaFoldDB" id="A0A7G6VZQ9"/>
<name>A0A7G6VZQ9_9SPHN</name>
<keyword evidence="1" id="KW-0812">Transmembrane</keyword>
<reference evidence="2 3" key="1">
    <citation type="submission" date="2020-08" db="EMBL/GenBank/DDBJ databases">
        <authorList>
            <person name="Liu G."/>
            <person name="Sun C."/>
        </authorList>
    </citation>
    <scope>NUCLEOTIDE SEQUENCE [LARGE SCALE GENOMIC DNA]</scope>
    <source>
        <strain evidence="2 3">OT19</strain>
        <plasmid evidence="2 3">plas1</plasmid>
    </source>
</reference>
<accession>A0A7G6VZQ9</accession>
<keyword evidence="2" id="KW-0614">Plasmid</keyword>
<dbReference type="EMBL" id="CP060053">
    <property type="protein sequence ID" value="QNE07224.1"/>
    <property type="molecule type" value="Genomic_DNA"/>
</dbReference>
<sequence>MGDGRGARSRSADAKSEKRVLGVSGCLTVIGLIAVWIGAFLLGGSEYDWDRRMLLAFYADRDGALGHAA</sequence>
<organism evidence="2 3">
    <name type="scientific">Croceicoccus marinus</name>
    <dbReference type="NCBI Taxonomy" id="450378"/>
    <lineage>
        <taxon>Bacteria</taxon>
        <taxon>Pseudomonadati</taxon>
        <taxon>Pseudomonadota</taxon>
        <taxon>Alphaproteobacteria</taxon>
        <taxon>Sphingomonadales</taxon>
        <taxon>Erythrobacteraceae</taxon>
        <taxon>Croceicoccus</taxon>
    </lineage>
</organism>
<evidence type="ECO:0000313" key="3">
    <source>
        <dbReference type="Proteomes" id="UP000515297"/>
    </source>
</evidence>
<gene>
    <name evidence="2" type="ORF">H4O24_14990</name>
</gene>
<geneLocation type="plasmid" evidence="2 3">
    <name>plas1</name>
</geneLocation>
<evidence type="ECO:0000256" key="1">
    <source>
        <dbReference type="SAM" id="Phobius"/>
    </source>
</evidence>
<evidence type="ECO:0000313" key="2">
    <source>
        <dbReference type="EMBL" id="QNE07224.1"/>
    </source>
</evidence>
<feature type="transmembrane region" description="Helical" evidence="1">
    <location>
        <begin position="20"/>
        <end position="43"/>
    </location>
</feature>
<keyword evidence="1" id="KW-1133">Transmembrane helix</keyword>
<protein>
    <submittedName>
        <fullName evidence="2">Uncharacterized protein</fullName>
    </submittedName>
</protein>